<feature type="binding site" description="axial binding residue" evidence="8">
    <location>
        <position position="272"/>
    </location>
    <ligand>
        <name>heme b</name>
        <dbReference type="ChEBI" id="CHEBI:60344"/>
    </ligand>
    <ligandPart>
        <name>Fe</name>
        <dbReference type="ChEBI" id="CHEBI:18248"/>
    </ligandPart>
</feature>
<dbReference type="Gene3D" id="1.10.520.10">
    <property type="match status" value="2"/>
</dbReference>
<dbReference type="InterPro" id="IPR019793">
    <property type="entry name" value="Peroxidases_heam-ligand_BS"/>
</dbReference>
<comment type="cofactor">
    <cofactor evidence="8">
        <name>heme b</name>
        <dbReference type="ChEBI" id="CHEBI:60344"/>
    </cofactor>
    <text evidence="8">Binds 1 heme b (iron(II)-protoporphyrin IX) group per dimer.</text>
</comment>
<dbReference type="InterPro" id="IPR019794">
    <property type="entry name" value="Peroxidases_AS"/>
</dbReference>
<dbReference type="GO" id="GO:0046872">
    <property type="term" value="F:metal ion binding"/>
    <property type="evidence" value="ECO:0007669"/>
    <property type="project" value="UniProtKB-KW"/>
</dbReference>
<feature type="domain" description="Plant heme peroxidase family profile" evidence="11">
    <location>
        <begin position="140"/>
        <end position="418"/>
    </location>
</feature>
<keyword evidence="5 8" id="KW-0408">Iron</keyword>
<feature type="domain" description="Plant heme peroxidase family profile" evidence="11">
    <location>
        <begin position="518"/>
        <end position="738"/>
    </location>
</feature>
<dbReference type="GO" id="GO:0042744">
    <property type="term" value="P:hydrogen peroxide catabolic process"/>
    <property type="evidence" value="ECO:0007669"/>
    <property type="project" value="UniProtKB-KW"/>
</dbReference>
<dbReference type="InterPro" id="IPR010255">
    <property type="entry name" value="Haem_peroxidase_sf"/>
</dbReference>
<dbReference type="GO" id="GO:0020037">
    <property type="term" value="F:heme binding"/>
    <property type="evidence" value="ECO:0007669"/>
    <property type="project" value="InterPro"/>
</dbReference>
<proteinExistence type="inferred from homology"/>
<dbReference type="HAMAP" id="MF_01961">
    <property type="entry name" value="Catal_peroxid"/>
    <property type="match status" value="1"/>
</dbReference>
<dbReference type="AlphaFoldDB" id="A0A239C1H7"/>
<dbReference type="NCBIfam" id="NF011635">
    <property type="entry name" value="PRK15061.1"/>
    <property type="match status" value="1"/>
</dbReference>
<comment type="catalytic activity">
    <reaction evidence="7 8 9">
        <text>2 H2O2 = O2 + 2 H2O</text>
        <dbReference type="Rhea" id="RHEA:20309"/>
        <dbReference type="ChEBI" id="CHEBI:15377"/>
        <dbReference type="ChEBI" id="CHEBI:15379"/>
        <dbReference type="ChEBI" id="CHEBI:16240"/>
        <dbReference type="EC" id="1.11.1.21"/>
    </reaction>
</comment>
<evidence type="ECO:0000256" key="1">
    <source>
        <dbReference type="ARBA" id="ARBA00022559"/>
    </source>
</evidence>
<organism evidence="12 13">
    <name type="scientific">Geodermatophilus saharensis</name>
    <dbReference type="NCBI Taxonomy" id="1137994"/>
    <lineage>
        <taxon>Bacteria</taxon>
        <taxon>Bacillati</taxon>
        <taxon>Actinomycetota</taxon>
        <taxon>Actinomycetes</taxon>
        <taxon>Geodermatophilales</taxon>
        <taxon>Geodermatophilaceae</taxon>
        <taxon>Geodermatophilus</taxon>
    </lineage>
</organism>
<dbReference type="InterPro" id="IPR000763">
    <property type="entry name" value="Catalase_peroxidase"/>
</dbReference>
<comment type="function">
    <text evidence="8">Bifunctional enzyme with both catalase and broad-spectrum peroxidase activity.</text>
</comment>
<dbReference type="GO" id="GO:0004096">
    <property type="term" value="F:catalase activity"/>
    <property type="evidence" value="ECO:0007669"/>
    <property type="project" value="UniProtKB-UniRule"/>
</dbReference>
<evidence type="ECO:0000256" key="8">
    <source>
        <dbReference type="HAMAP-Rule" id="MF_01961"/>
    </source>
</evidence>
<evidence type="ECO:0000256" key="6">
    <source>
        <dbReference type="ARBA" id="ARBA00023324"/>
    </source>
</evidence>
<keyword evidence="6 8" id="KW-0376">Hydrogen peroxide</keyword>
<comment type="PTM">
    <text evidence="8">Formation of the three residue Trp-Tyr-Met cross-link is important for the catalase, but not the peroxidase activity of the enzyme.</text>
</comment>
<evidence type="ECO:0000256" key="5">
    <source>
        <dbReference type="ARBA" id="ARBA00023004"/>
    </source>
</evidence>
<feature type="active site" description="Proton acceptor" evidence="8">
    <location>
        <position position="107"/>
    </location>
</feature>
<feature type="region of interest" description="Disordered" evidence="10">
    <location>
        <begin position="1"/>
        <end position="39"/>
    </location>
</feature>
<evidence type="ECO:0000256" key="9">
    <source>
        <dbReference type="RuleBase" id="RU003451"/>
    </source>
</evidence>
<dbReference type="NCBIfam" id="TIGR00198">
    <property type="entry name" value="cat_per_HPI"/>
    <property type="match status" value="1"/>
</dbReference>
<evidence type="ECO:0000256" key="4">
    <source>
        <dbReference type="ARBA" id="ARBA00023002"/>
    </source>
</evidence>
<evidence type="ECO:0000256" key="10">
    <source>
        <dbReference type="SAM" id="MobiDB-lite"/>
    </source>
</evidence>
<evidence type="ECO:0000256" key="2">
    <source>
        <dbReference type="ARBA" id="ARBA00022617"/>
    </source>
</evidence>
<keyword evidence="4 8" id="KW-0560">Oxidoreductase</keyword>
<dbReference type="PROSITE" id="PS00436">
    <property type="entry name" value="PEROXIDASE_2"/>
    <property type="match status" value="1"/>
</dbReference>
<dbReference type="Pfam" id="PF00141">
    <property type="entry name" value="peroxidase"/>
    <property type="match status" value="2"/>
</dbReference>
<dbReference type="PROSITE" id="PS50873">
    <property type="entry name" value="PEROXIDASE_4"/>
    <property type="match status" value="2"/>
</dbReference>
<dbReference type="FunFam" id="1.10.520.10:FF:000002">
    <property type="entry name" value="Catalase-peroxidase"/>
    <property type="match status" value="1"/>
</dbReference>
<dbReference type="EC" id="1.11.1.21" evidence="8 9"/>
<dbReference type="RefSeq" id="WP_217897227.1">
    <property type="nucleotide sequence ID" value="NZ_FZOH01000002.1"/>
</dbReference>
<dbReference type="InterPro" id="IPR002016">
    <property type="entry name" value="Haem_peroxidase"/>
</dbReference>
<evidence type="ECO:0000313" key="12">
    <source>
        <dbReference type="EMBL" id="SNS13789.1"/>
    </source>
</evidence>
<name>A0A239C1H7_9ACTN</name>
<dbReference type="PRINTS" id="PR00460">
    <property type="entry name" value="BPEROXIDASE"/>
</dbReference>
<dbReference type="Proteomes" id="UP000198386">
    <property type="component" value="Unassembled WGS sequence"/>
</dbReference>
<comment type="catalytic activity">
    <reaction evidence="8 9">
        <text>H2O2 + AH2 = A + 2 H2O</text>
        <dbReference type="Rhea" id="RHEA:30275"/>
        <dbReference type="ChEBI" id="CHEBI:13193"/>
        <dbReference type="ChEBI" id="CHEBI:15377"/>
        <dbReference type="ChEBI" id="CHEBI:16240"/>
        <dbReference type="ChEBI" id="CHEBI:17499"/>
        <dbReference type="EC" id="1.11.1.21"/>
    </reaction>
</comment>
<evidence type="ECO:0000256" key="3">
    <source>
        <dbReference type="ARBA" id="ARBA00022723"/>
    </source>
</evidence>
<sequence>MKDELNKVQTDSTSESENPAIPSPTAHTGGRPRSNRDWWPNQVDLSVLNKPSKDSDPLGDSDYRAEFTTLDVEAVKRDLVQLMRTSQDWWPADWGHYGPLFIRMSWHAAGTYRIADGRGGGGEGGQRFAPLNSWPDNANLDKARRLLLPIKQKYGRKLSWADLLVLAGNVAHDDMGLPTFGFAFGREDSWQPQETFWGPEDTWLGDERYAGDDPLDLDEGPLANVTMGLIYVNPEGPKGKPDPLASAHDIKVTFRRMGMTDEETVALIGGGHTFGKTHGAGNPELVGPEPEGCPVHGNGLGWISQYGTGKGADTITSGLEGAWTPTPTTWDNTYWETLFGHDWELVESPAGAKQWQPKEPEAQELVPDAHIEGKKNPPMMSTADMALKVDPELRAYAERFRDDPEYFADQYARAWFKLLHRDMGPKSRYLGPDVPAEELIWQDPVPAVDHELVGDAEAADLKQRLLSSGLTVSQLVHTAWSAAASYRGTDKRGGVNGARLRLQPQIDWAVNEGVRDVLPVLERVKADFEQETGKRVSLADLIVLGGNAAVEKAAADAGVPVTVPFHAGRTDASQEQTDVDNFRWLEPRADGFRNWISPGSKLTPETLLVDRAYMLELTAKEMTLLVGGLRVLGANTGGTTHGVFTDRPGVLSQDFFRNLLDLGIAWRSSTDTEGVYEGLDADGTVVRTATAADLVFNSNSILRGIVEVYSADDAKELFVRDFVAAWVKVMELDRFDLR</sequence>
<gene>
    <name evidence="8" type="primary">katG</name>
    <name evidence="12" type="ORF">SAMN04488107_1544</name>
</gene>
<dbReference type="Gene3D" id="1.10.420.10">
    <property type="entry name" value="Peroxidase, domain 2"/>
    <property type="match status" value="2"/>
</dbReference>
<comment type="similarity">
    <text evidence="8 9">Belongs to the peroxidase family. Peroxidase/catalase subfamily.</text>
</comment>
<dbReference type="SUPFAM" id="SSF48113">
    <property type="entry name" value="Heme-dependent peroxidases"/>
    <property type="match status" value="2"/>
</dbReference>
<comment type="caution">
    <text evidence="8">Lacks conserved residue(s) required for the propagation of feature annotation.</text>
</comment>
<evidence type="ECO:0000256" key="7">
    <source>
        <dbReference type="ARBA" id="ARBA00049145"/>
    </source>
</evidence>
<dbReference type="PRINTS" id="PR00458">
    <property type="entry name" value="PEROXIDASE"/>
</dbReference>
<feature type="compositionally biased region" description="Polar residues" evidence="10">
    <location>
        <begin position="7"/>
        <end position="17"/>
    </location>
</feature>
<dbReference type="EMBL" id="FZOH01000002">
    <property type="protein sequence ID" value="SNS13789.1"/>
    <property type="molecule type" value="Genomic_DNA"/>
</dbReference>
<feature type="site" description="Transition state stabilizer" evidence="8">
    <location>
        <position position="103"/>
    </location>
</feature>
<feature type="cross-link" description="Tryptophyl-tyrosyl-methioninium (Tyr-Met) (with Trp-106)" evidence="8">
    <location>
        <begin position="231"/>
        <end position="257"/>
    </location>
</feature>
<reference evidence="13" key="1">
    <citation type="submission" date="2017-06" db="EMBL/GenBank/DDBJ databases">
        <authorList>
            <person name="Varghese N."/>
            <person name="Submissions S."/>
        </authorList>
    </citation>
    <scope>NUCLEOTIDE SEQUENCE [LARGE SCALE GENOMIC DNA]</scope>
    <source>
        <strain evidence="13">DSM 45423</strain>
    </source>
</reference>
<accession>A0A239C1H7</accession>
<keyword evidence="3 8" id="KW-0479">Metal-binding</keyword>
<keyword evidence="1 8" id="KW-0575">Peroxidase</keyword>
<dbReference type="GO" id="GO:0070301">
    <property type="term" value="P:cellular response to hydrogen peroxide"/>
    <property type="evidence" value="ECO:0007669"/>
    <property type="project" value="TreeGrafter"/>
</dbReference>
<keyword evidence="2 8" id="KW-0349">Heme</keyword>
<comment type="subunit">
    <text evidence="8">Homodimer or homotetramer.</text>
</comment>
<keyword evidence="13" id="KW-1185">Reference proteome</keyword>
<protein>
    <recommendedName>
        <fullName evidence="8 9">Catalase-peroxidase</fullName>
        <shortName evidence="8">CP</shortName>
        <ecNumber evidence="8 9">1.11.1.21</ecNumber>
    </recommendedName>
    <alternativeName>
        <fullName evidence="8">Peroxidase/catalase</fullName>
    </alternativeName>
</protein>
<evidence type="ECO:0000313" key="13">
    <source>
        <dbReference type="Proteomes" id="UP000198386"/>
    </source>
</evidence>
<dbReference type="PANTHER" id="PTHR30555">
    <property type="entry name" value="HYDROPEROXIDASE I, BIFUNCTIONAL CATALASE-PEROXIDASE"/>
    <property type="match status" value="1"/>
</dbReference>
<dbReference type="GO" id="GO:0005829">
    <property type="term" value="C:cytosol"/>
    <property type="evidence" value="ECO:0007669"/>
    <property type="project" value="TreeGrafter"/>
</dbReference>
<dbReference type="PROSITE" id="PS00435">
    <property type="entry name" value="PEROXIDASE_1"/>
    <property type="match status" value="1"/>
</dbReference>
<dbReference type="PANTHER" id="PTHR30555:SF0">
    <property type="entry name" value="CATALASE-PEROXIDASE"/>
    <property type="match status" value="1"/>
</dbReference>
<evidence type="ECO:0000259" key="11">
    <source>
        <dbReference type="PROSITE" id="PS50873"/>
    </source>
</evidence>